<dbReference type="InterPro" id="IPR030392">
    <property type="entry name" value="S74_ICA"/>
</dbReference>
<dbReference type="InterPro" id="IPR008640">
    <property type="entry name" value="Adhesin_Head_dom"/>
</dbReference>
<keyword evidence="5" id="KW-1185">Reference proteome</keyword>
<proteinExistence type="predicted"/>
<feature type="signal peptide" evidence="2">
    <location>
        <begin position="1"/>
        <end position="19"/>
    </location>
</feature>
<dbReference type="EMBL" id="JBBPCB010000001">
    <property type="protein sequence ID" value="MEK8179230.1"/>
    <property type="molecule type" value="Genomic_DNA"/>
</dbReference>
<comment type="caution">
    <text evidence="4">The sequence shown here is derived from an EMBL/GenBank/DDBJ whole genome shotgun (WGS) entry which is preliminary data.</text>
</comment>
<dbReference type="CDD" id="cd12820">
    <property type="entry name" value="LbR_YadA-like"/>
    <property type="match status" value="1"/>
</dbReference>
<feature type="domain" description="Peptidase S74" evidence="3">
    <location>
        <begin position="911"/>
        <end position="1009"/>
    </location>
</feature>
<evidence type="ECO:0000313" key="5">
    <source>
        <dbReference type="Proteomes" id="UP001491349"/>
    </source>
</evidence>
<gene>
    <name evidence="4" type="ORF">WMW71_02650</name>
</gene>
<evidence type="ECO:0000256" key="2">
    <source>
        <dbReference type="SAM" id="SignalP"/>
    </source>
</evidence>
<dbReference type="Pfam" id="PF05658">
    <property type="entry name" value="YadA_head"/>
    <property type="match status" value="3"/>
</dbReference>
<dbReference type="RefSeq" id="WP_187659357.1">
    <property type="nucleotide sequence ID" value="NZ_JACTAB010000001.1"/>
</dbReference>
<name>A0ABU9DXW9_9FLAO</name>
<dbReference type="Proteomes" id="UP001491349">
    <property type="component" value="Unassembled WGS sequence"/>
</dbReference>
<evidence type="ECO:0000256" key="1">
    <source>
        <dbReference type="SAM" id="Coils"/>
    </source>
</evidence>
<feature type="chain" id="PRO_5047378098" evidence="2">
    <location>
        <begin position="20"/>
        <end position="1037"/>
    </location>
</feature>
<dbReference type="InterPro" id="IPR011049">
    <property type="entry name" value="Serralysin-like_metalloprot_C"/>
</dbReference>
<evidence type="ECO:0000259" key="3">
    <source>
        <dbReference type="PROSITE" id="PS51688"/>
    </source>
</evidence>
<keyword evidence="2" id="KW-0732">Signal</keyword>
<dbReference type="PROSITE" id="PS51688">
    <property type="entry name" value="ICA"/>
    <property type="match status" value="1"/>
</dbReference>
<accession>A0ABU9DXW9</accession>
<dbReference type="Pfam" id="PF13884">
    <property type="entry name" value="Peptidase_S74"/>
    <property type="match status" value="1"/>
</dbReference>
<dbReference type="SUPFAM" id="SSF101967">
    <property type="entry name" value="Adhesin YadA, collagen-binding domain"/>
    <property type="match status" value="1"/>
</dbReference>
<organism evidence="4 5">
    <name type="scientific">Flavobacterium buctense</name>
    <dbReference type="NCBI Taxonomy" id="1648146"/>
    <lineage>
        <taxon>Bacteria</taxon>
        <taxon>Pseudomonadati</taxon>
        <taxon>Bacteroidota</taxon>
        <taxon>Flavobacteriia</taxon>
        <taxon>Flavobacteriales</taxon>
        <taxon>Flavobacteriaceae</taxon>
        <taxon>Flavobacterium</taxon>
    </lineage>
</organism>
<feature type="coiled-coil region" evidence="1">
    <location>
        <begin position="995"/>
        <end position="1036"/>
    </location>
</feature>
<sequence length="1037" mass="106823">MIKKIILLLLIVLGSESWAQVGINTTTPKAQLEIKSTNEATPANTDGLLIPKINAFPVTNPTVDQQGMLVYLTTTIGANTPGFYYWNNPTTAWLPVKGTDGGTLDQAYDFGGAGNGRTITADSGAVTIAGTDGLVSTGTSGSGALAPSGAGTRMVWNPRKAAFRAGNVSGTQWDDASIGTNSVAFGNVTTASGPNSMAFGSGSTASNNVSTAFGNGTTASGPNSTAFGFATTASGASSTTFGTLTAATALNSSAFGRNNTSSSYGETVIGIGATTYTPSTNGTTQFRSTNSTDRLFVIGNAIDANNNDIVDTTERSDAMVVLKNGNIGVGISTPQNKLHFHNPTGFETFMQLTNSVTGSAATDGVVLGNTVAGGEAGIVNQENSNFYLFSGLAGEGQLTIGGNGNVGIGTFAIGAPPQAKFHVLGSIRMEDGSQAAGKVLTSDANGTGTWTTPGAVTAGTLDQSYDFGGAGAGRTITADTGAVTIAGTDGLVSTGTNGSGSLAPSGSGTKMFWNPRKSAFRAGFVNGTQWDDASIGNVSFAFGQNTIANNISATAFGLATTASGYSSTAFGIQNTAPSCGETVIGIGATEYTPSSGGNFLNRTTNATDRLFVVGNAIDANNNSTVDVAERSDALVVLKNGNIGLGISAPGERLQVAGKSLFTNGFSSDNAALIYRNDTDYMFLGPQSGSSVDGGAMALYGSTNVSGGNAGGIDLNVPNAQVRMSHTNGSYAFRANSTSGYAATFELNDTGLEIGHNSAGRALIFSPNSAERMRITPTGNVGIGTTTPATTLEVVNTNAVTSPTVEGTINVMTNGPQAIDAGGSITLGGTFTDAGTTFRTFGSIEARKANATTNSSSGYLILKTNNAGILSERMRITNAGDVGIGIVAPGGQLELSLNEGRKPTSNTWTIPSDARLKNVDGIYQKGLTEILQLKPIRYHYKNTDKKSFESEVLEKEAYGFLAQEVQQIFPEAVGTDADGYLNFDLHPILVAYTNAFKELDLKNQSVENKNRELELKLKSQEQIINNLIERLEKLEAKN</sequence>
<keyword evidence="1" id="KW-0175">Coiled coil</keyword>
<protein>
    <submittedName>
        <fullName evidence="4">Tail fiber domain-containing protein</fullName>
    </submittedName>
</protein>
<reference evidence="4 5" key="1">
    <citation type="submission" date="2024-04" db="EMBL/GenBank/DDBJ databases">
        <title>draft genome sequnece of Flavobacterium buctense JCM 30750.</title>
        <authorList>
            <person name="Kim D.-U."/>
        </authorList>
    </citation>
    <scope>NUCLEOTIDE SEQUENCE [LARGE SCALE GENOMIC DNA]</scope>
    <source>
        <strain evidence="4 5">JCM 30750</strain>
    </source>
</reference>
<evidence type="ECO:0000313" key="4">
    <source>
        <dbReference type="EMBL" id="MEK8179230.1"/>
    </source>
</evidence>
<dbReference type="Gene3D" id="2.150.10.10">
    <property type="entry name" value="Serralysin-like metalloprotease, C-terminal"/>
    <property type="match status" value="2"/>
</dbReference>